<dbReference type="PANTHER" id="PTHR36933:SF1">
    <property type="entry name" value="SLL0788 PROTEIN"/>
    <property type="match status" value="1"/>
</dbReference>
<dbReference type="InterPro" id="IPR005183">
    <property type="entry name" value="DUF305_CopM-like"/>
</dbReference>
<keyword evidence="2" id="KW-0732">Signal</keyword>
<gene>
    <name evidence="4" type="ORF">CLV92_101529</name>
</gene>
<evidence type="ECO:0000256" key="1">
    <source>
        <dbReference type="SAM" id="MobiDB-lite"/>
    </source>
</evidence>
<dbReference type="Gene3D" id="1.20.1260.10">
    <property type="match status" value="1"/>
</dbReference>
<dbReference type="EMBL" id="PTJD01000001">
    <property type="protein sequence ID" value="PPK98828.1"/>
    <property type="molecule type" value="Genomic_DNA"/>
</dbReference>
<dbReference type="Pfam" id="PF03713">
    <property type="entry name" value="DUF305"/>
    <property type="match status" value="1"/>
</dbReference>
<dbReference type="PROSITE" id="PS51257">
    <property type="entry name" value="PROKAR_LIPOPROTEIN"/>
    <property type="match status" value="1"/>
</dbReference>
<feature type="signal peptide" evidence="2">
    <location>
        <begin position="1"/>
        <end position="26"/>
    </location>
</feature>
<evidence type="ECO:0000313" key="5">
    <source>
        <dbReference type="Proteomes" id="UP000239485"/>
    </source>
</evidence>
<reference evidence="4 5" key="1">
    <citation type="submission" date="2018-02" db="EMBL/GenBank/DDBJ databases">
        <title>Genomic Encyclopedia of Archaeal and Bacterial Type Strains, Phase II (KMG-II): from individual species to whole genera.</title>
        <authorList>
            <person name="Goeker M."/>
        </authorList>
    </citation>
    <scope>NUCLEOTIDE SEQUENCE [LARGE SCALE GENOMIC DNA]</scope>
    <source>
        <strain evidence="4 5">DSM 22857</strain>
    </source>
</reference>
<evidence type="ECO:0000256" key="2">
    <source>
        <dbReference type="SAM" id="SignalP"/>
    </source>
</evidence>
<dbReference type="Proteomes" id="UP000239485">
    <property type="component" value="Unassembled WGS sequence"/>
</dbReference>
<dbReference type="RefSeq" id="WP_104431160.1">
    <property type="nucleotide sequence ID" value="NZ_PTJD01000001.1"/>
</dbReference>
<evidence type="ECO:0000259" key="3">
    <source>
        <dbReference type="Pfam" id="PF03713"/>
    </source>
</evidence>
<dbReference type="AlphaFoldDB" id="A0A2S6IWW0"/>
<feature type="domain" description="DUF305" evidence="3">
    <location>
        <begin position="69"/>
        <end position="212"/>
    </location>
</feature>
<feature type="chain" id="PRO_5038390803" evidence="2">
    <location>
        <begin position="27"/>
        <end position="215"/>
    </location>
</feature>
<feature type="region of interest" description="Disordered" evidence="1">
    <location>
        <begin position="29"/>
        <end position="62"/>
    </location>
</feature>
<accession>A0A2S6IWW0</accession>
<feature type="compositionally biased region" description="Low complexity" evidence="1">
    <location>
        <begin position="43"/>
        <end position="58"/>
    </location>
</feature>
<dbReference type="OrthoDB" id="26872at2"/>
<dbReference type="PANTHER" id="PTHR36933">
    <property type="entry name" value="SLL0788 PROTEIN"/>
    <property type="match status" value="1"/>
</dbReference>
<organism evidence="4 5">
    <name type="scientific">Kineococcus xinjiangensis</name>
    <dbReference type="NCBI Taxonomy" id="512762"/>
    <lineage>
        <taxon>Bacteria</taxon>
        <taxon>Bacillati</taxon>
        <taxon>Actinomycetota</taxon>
        <taxon>Actinomycetes</taxon>
        <taxon>Kineosporiales</taxon>
        <taxon>Kineosporiaceae</taxon>
        <taxon>Kineococcus</taxon>
    </lineage>
</organism>
<protein>
    <submittedName>
        <fullName evidence="4">Uncharacterized protein (DUF305 family)</fullName>
    </submittedName>
</protein>
<name>A0A2S6IWW0_9ACTN</name>
<sequence length="215" mass="22173">MTSTFRTPARALGAAALLSLVLTACGGGEDTAGGEHDGHGAQSSPTSSASSSAPPATAEAGDAQFADADVTFARDMIVHHEGAVEMASLAADRAATPQVKELAEKIIAAQGPEIELMTSWLTAWGQPTASGGHAGHGDMPGMMSGQEMAALEAARGPEFDRLFLEGMVVHHEGALEMARTELAEGAAPEAKELAQRIEADQTREIAEMQKLLGNL</sequence>
<keyword evidence="5" id="KW-1185">Reference proteome</keyword>
<evidence type="ECO:0000313" key="4">
    <source>
        <dbReference type="EMBL" id="PPK98828.1"/>
    </source>
</evidence>
<proteinExistence type="predicted"/>
<dbReference type="InterPro" id="IPR012347">
    <property type="entry name" value="Ferritin-like"/>
</dbReference>
<comment type="caution">
    <text evidence="4">The sequence shown here is derived from an EMBL/GenBank/DDBJ whole genome shotgun (WGS) entry which is preliminary data.</text>
</comment>